<evidence type="ECO:0000313" key="3">
    <source>
        <dbReference type="Proteomes" id="UP000287766"/>
    </source>
</evidence>
<proteinExistence type="predicted"/>
<comment type="caution">
    <text evidence="2">The sequence shown here is derived from an EMBL/GenBank/DDBJ whole genome shotgun (WGS) entry which is preliminary data.</text>
</comment>
<dbReference type="AlphaFoldDB" id="A0A7Z6ZRU6"/>
<gene>
    <name evidence="2" type="ORF">CWE22_11085</name>
</gene>
<organism evidence="2 3">
    <name type="scientific">Pseudidiomarina aestuarii</name>
    <dbReference type="NCBI Taxonomy" id="624146"/>
    <lineage>
        <taxon>Bacteria</taxon>
        <taxon>Pseudomonadati</taxon>
        <taxon>Pseudomonadota</taxon>
        <taxon>Gammaproteobacteria</taxon>
        <taxon>Alteromonadales</taxon>
        <taxon>Idiomarinaceae</taxon>
        <taxon>Pseudidiomarina</taxon>
    </lineage>
</organism>
<accession>A0A7Z6ZRU6</accession>
<dbReference type="InterPro" id="IPR011990">
    <property type="entry name" value="TPR-like_helical_dom_sf"/>
</dbReference>
<reference evidence="3" key="1">
    <citation type="journal article" date="2018" name="Front. Microbiol.">
        <title>Genome-Based Analysis Reveals the Taxonomy and Diversity of the Family Idiomarinaceae.</title>
        <authorList>
            <person name="Liu Y."/>
            <person name="Lai Q."/>
            <person name="Shao Z."/>
        </authorList>
    </citation>
    <scope>NUCLEOTIDE SEQUENCE [LARGE SCALE GENOMIC DNA]</scope>
    <source>
        <strain evidence="3">KYW314</strain>
    </source>
</reference>
<feature type="chain" id="PRO_5030934141" description="Tetratricopeptide repeat protein" evidence="1">
    <location>
        <begin position="19"/>
        <end position="295"/>
    </location>
</feature>
<dbReference type="EMBL" id="PIPR01000004">
    <property type="protein sequence ID" value="RUO38963.1"/>
    <property type="molecule type" value="Genomic_DNA"/>
</dbReference>
<evidence type="ECO:0008006" key="4">
    <source>
        <dbReference type="Google" id="ProtNLM"/>
    </source>
</evidence>
<protein>
    <recommendedName>
        <fullName evidence="4">Tetratricopeptide repeat protein</fullName>
    </recommendedName>
</protein>
<dbReference type="RefSeq" id="WP_169931562.1">
    <property type="nucleotide sequence ID" value="NZ_PIPR01000004.1"/>
</dbReference>
<evidence type="ECO:0000256" key="1">
    <source>
        <dbReference type="SAM" id="SignalP"/>
    </source>
</evidence>
<sequence length="295" mass="32953">MRLVALLLATILALPAVASTSPVLPPLNEVMAGGLDDAEEFIEDFVKEHPDHAEAHFMRGAIMGMQASDSIFSALGYAKKSLSSFQRAVELEPASVQYRQGLISFYMAAPGIAGGDMELAWQHIEAMREFDSKAALQMELTYWQVEEDDAKFQATLQRGLEEFAEHPDFHFRAGLIAQERKSFDQAYAHFDTCLTTDIETEAATSVELNCLYQIGRTALFSEQRVADGIRALEDYQQRELTDNVPGKEWAQARLAALYLLADRKSDAQQLVQVIDAGEDENLAEELKSLRQRVNM</sequence>
<dbReference type="Proteomes" id="UP000287766">
    <property type="component" value="Unassembled WGS sequence"/>
</dbReference>
<keyword evidence="3" id="KW-1185">Reference proteome</keyword>
<keyword evidence="1" id="KW-0732">Signal</keyword>
<dbReference type="SUPFAM" id="SSF48452">
    <property type="entry name" value="TPR-like"/>
    <property type="match status" value="1"/>
</dbReference>
<dbReference type="Gene3D" id="1.25.40.10">
    <property type="entry name" value="Tetratricopeptide repeat domain"/>
    <property type="match status" value="1"/>
</dbReference>
<evidence type="ECO:0000313" key="2">
    <source>
        <dbReference type="EMBL" id="RUO38963.1"/>
    </source>
</evidence>
<name>A0A7Z6ZRU6_9GAMM</name>
<feature type="signal peptide" evidence="1">
    <location>
        <begin position="1"/>
        <end position="18"/>
    </location>
</feature>